<feature type="region of interest" description="Disordered" evidence="2">
    <location>
        <begin position="98"/>
        <end position="131"/>
    </location>
</feature>
<gene>
    <name evidence="3" type="ORF">Bpfe_007690</name>
</gene>
<comment type="similarity">
    <text evidence="1">Belongs to the cornifelin family.</text>
</comment>
<dbReference type="AlphaFoldDB" id="A0AAD8C008"/>
<evidence type="ECO:0000256" key="1">
    <source>
        <dbReference type="ARBA" id="ARBA00009024"/>
    </source>
</evidence>
<evidence type="ECO:0000313" key="4">
    <source>
        <dbReference type="Proteomes" id="UP001233172"/>
    </source>
</evidence>
<reference evidence="3" key="1">
    <citation type="journal article" date="2023" name="PLoS Negl. Trop. Dis.">
        <title>A genome sequence for Biomphalaria pfeifferi, the major vector snail for the human-infecting parasite Schistosoma mansoni.</title>
        <authorList>
            <person name="Bu L."/>
            <person name="Lu L."/>
            <person name="Laidemitt M.R."/>
            <person name="Zhang S.M."/>
            <person name="Mutuku M."/>
            <person name="Mkoji G."/>
            <person name="Steinauer M."/>
            <person name="Loker E.S."/>
        </authorList>
    </citation>
    <scope>NUCLEOTIDE SEQUENCE</scope>
    <source>
        <strain evidence="3">KasaAsao</strain>
    </source>
</reference>
<evidence type="ECO:0000256" key="2">
    <source>
        <dbReference type="SAM" id="MobiDB-lite"/>
    </source>
</evidence>
<protein>
    <submittedName>
        <fullName evidence="3">Cell number regulator 10</fullName>
    </submittedName>
</protein>
<accession>A0AAD8C008</accession>
<name>A0AAD8C008_BIOPF</name>
<dbReference type="NCBIfam" id="TIGR01571">
    <property type="entry name" value="A_thal_Cys_rich"/>
    <property type="match status" value="1"/>
</dbReference>
<proteinExistence type="inferred from homology"/>
<dbReference type="PANTHER" id="PTHR15907">
    <property type="entry name" value="DUF614 FAMILY PROTEIN-RELATED"/>
    <property type="match status" value="1"/>
</dbReference>
<dbReference type="Proteomes" id="UP001233172">
    <property type="component" value="Unassembled WGS sequence"/>
</dbReference>
<dbReference type="EMBL" id="JASAOG010000023">
    <property type="protein sequence ID" value="KAK0062970.1"/>
    <property type="molecule type" value="Genomic_DNA"/>
</dbReference>
<reference evidence="3" key="2">
    <citation type="submission" date="2023-04" db="EMBL/GenBank/DDBJ databases">
        <authorList>
            <person name="Bu L."/>
            <person name="Lu L."/>
            <person name="Laidemitt M.R."/>
            <person name="Zhang S.M."/>
            <person name="Mutuku M."/>
            <person name="Mkoji G."/>
            <person name="Steinauer M."/>
            <person name="Loker E.S."/>
        </authorList>
    </citation>
    <scope>NUCLEOTIDE SEQUENCE</scope>
    <source>
        <strain evidence="3">KasaAsao</strain>
        <tissue evidence="3">Whole Snail</tissue>
    </source>
</reference>
<dbReference type="InterPro" id="IPR006461">
    <property type="entry name" value="PLAC_motif_containing"/>
</dbReference>
<keyword evidence="4" id="KW-1185">Reference proteome</keyword>
<feature type="compositionally biased region" description="Polar residues" evidence="2">
    <location>
        <begin position="104"/>
        <end position="119"/>
    </location>
</feature>
<evidence type="ECO:0000313" key="3">
    <source>
        <dbReference type="EMBL" id="KAK0062970.1"/>
    </source>
</evidence>
<dbReference type="Pfam" id="PF04749">
    <property type="entry name" value="PLAC8"/>
    <property type="match status" value="1"/>
</dbReference>
<comment type="caution">
    <text evidence="3">The sequence shown here is derived from an EMBL/GenBank/DDBJ whole genome shotgun (WGS) entry which is preliminary data.</text>
</comment>
<sequence>MGGFNHSLLGCFDNCGICLLVYCCPFYVHGRNAESVGENCCICALILCFQPFGLLSIAYIRSLVRHSRNIDGNILCDLILSLICPCCVIIQSANELKDSKHSNRSSPSLQNSHQRQSPVLSPRAQAITEQP</sequence>
<organism evidence="3 4">
    <name type="scientific">Biomphalaria pfeifferi</name>
    <name type="common">Bloodfluke planorb</name>
    <name type="synonym">Freshwater snail</name>
    <dbReference type="NCBI Taxonomy" id="112525"/>
    <lineage>
        <taxon>Eukaryota</taxon>
        <taxon>Metazoa</taxon>
        <taxon>Spiralia</taxon>
        <taxon>Lophotrochozoa</taxon>
        <taxon>Mollusca</taxon>
        <taxon>Gastropoda</taxon>
        <taxon>Heterobranchia</taxon>
        <taxon>Euthyneura</taxon>
        <taxon>Panpulmonata</taxon>
        <taxon>Hygrophila</taxon>
        <taxon>Lymnaeoidea</taxon>
        <taxon>Planorbidae</taxon>
        <taxon>Biomphalaria</taxon>
    </lineage>
</organism>